<evidence type="ECO:0000259" key="4">
    <source>
        <dbReference type="Pfam" id="PF00668"/>
    </source>
</evidence>
<dbReference type="Gene3D" id="3.30.300.30">
    <property type="match status" value="1"/>
</dbReference>
<protein>
    <submittedName>
        <fullName evidence="5">Amino acid adenylation</fullName>
    </submittedName>
</protein>
<name>A0A3M5WY59_PSEAP</name>
<dbReference type="Gene3D" id="3.30.559.30">
    <property type="entry name" value="Nonribosomal peptide synthetase, condensation domain"/>
    <property type="match status" value="1"/>
</dbReference>
<dbReference type="GO" id="GO:0043041">
    <property type="term" value="P:amino acid activation for nonribosomal peptide biosynthetic process"/>
    <property type="evidence" value="ECO:0007669"/>
    <property type="project" value="TreeGrafter"/>
</dbReference>
<accession>A0A3M5WY59</accession>
<dbReference type="InterPro" id="IPR010071">
    <property type="entry name" value="AA_adenyl_dom"/>
</dbReference>
<dbReference type="GO" id="GO:0003824">
    <property type="term" value="F:catalytic activity"/>
    <property type="evidence" value="ECO:0007669"/>
    <property type="project" value="InterPro"/>
</dbReference>
<sequence length="695" mass="76788">YPAPSHACVQPLPGNLHARMKQFAERHNASAFHVLLAVLHVYFARTAQRDEWIVGLPLLNRSGARFKATLGHFAQVSAVRMAFDEGLDFGALVVEVRNALKRDFRHQRFPLSELNRSLELSREGRAQLFEVSVSYELEDHGYCYTDAQAQTVKVSNGYEATPLAVHLRSNSCNDDASLHLVHHRAWIDDDEASAIAGRLLHILEQGLENPSLKIQNFHLSEPAEQLQLQAWNQTESVAGDEQLIHRRIEQQARTRPYAVAAIFQGQHLTYAQLNRQANALAQRLIYQGVRPDDRVAIVSRRGLETLVGLLAVLKAGAAYVPIDPSHPRERLHYLLTDSAPVVVLTLSSLIERLPPLAVPLIELDHCIDGQGAENNPQVAGLGSDNLVYVIYTSGSTGQPKGVMVEHRTLANLVDWHCQAFDVKAGSHTSCLAGFGFDAMAWEVWPTLCAGATLHVAPVQEGGEDIEAMLDWWRAQPLDVSFLPTPVAEYAFSQDQDHPTLRTLLIGGDRLRQFTHNRRYAVVNNYGPTETTVVATSGQVLATGSLHIGGPVANTRVYVLDKHLQAMPVGVPGELYIGGGGVARGYLNQPQLTDERFVADPFSDVAQARMYRSGDLVRWNGDGTLDYLGRNDDQVKIRGMRIELGEIESVLATLEGVKDAVVLVRDLHLLAWFTETTTVDTDTLAPAMRARLPGYM</sequence>
<dbReference type="FunFam" id="2.30.38.10:FF:000001">
    <property type="entry name" value="Non-ribosomal peptide synthetase PvdI"/>
    <property type="match status" value="1"/>
</dbReference>
<dbReference type="InterPro" id="IPR000873">
    <property type="entry name" value="AMP-dep_synth/lig_dom"/>
</dbReference>
<dbReference type="GO" id="GO:0031177">
    <property type="term" value="F:phosphopantetheine binding"/>
    <property type="evidence" value="ECO:0007669"/>
    <property type="project" value="TreeGrafter"/>
</dbReference>
<reference evidence="5 6" key="1">
    <citation type="submission" date="2018-08" db="EMBL/GenBank/DDBJ databases">
        <title>Recombination of ecologically and evolutionarily significant loci maintains genetic cohesion in the Pseudomonas syringae species complex.</title>
        <authorList>
            <person name="Dillon M."/>
            <person name="Thakur S."/>
            <person name="Almeida R.N.D."/>
            <person name="Weir B.S."/>
            <person name="Guttman D.S."/>
        </authorList>
    </citation>
    <scope>NUCLEOTIDE SEQUENCE [LARGE SCALE GENOMIC DNA]</scope>
    <source>
        <strain evidence="5 6">ICMP 11935</strain>
    </source>
</reference>
<dbReference type="Gene3D" id="2.30.38.10">
    <property type="entry name" value="Luciferase, Domain 3"/>
    <property type="match status" value="1"/>
</dbReference>
<dbReference type="Gene3D" id="3.40.50.980">
    <property type="match status" value="2"/>
</dbReference>
<dbReference type="PROSITE" id="PS00455">
    <property type="entry name" value="AMP_BINDING"/>
    <property type="match status" value="1"/>
</dbReference>
<feature type="non-terminal residue" evidence="5">
    <location>
        <position position="1"/>
    </location>
</feature>
<feature type="domain" description="Condensation" evidence="4">
    <location>
        <begin position="14"/>
        <end position="228"/>
    </location>
</feature>
<dbReference type="Pfam" id="PF00501">
    <property type="entry name" value="AMP-binding"/>
    <property type="match status" value="1"/>
</dbReference>
<dbReference type="SUPFAM" id="SSF56801">
    <property type="entry name" value="Acetyl-CoA synthetase-like"/>
    <property type="match status" value="1"/>
</dbReference>
<dbReference type="SUPFAM" id="SSF52777">
    <property type="entry name" value="CoA-dependent acyltransferases"/>
    <property type="match status" value="1"/>
</dbReference>
<dbReference type="GO" id="GO:0044550">
    <property type="term" value="P:secondary metabolite biosynthetic process"/>
    <property type="evidence" value="ECO:0007669"/>
    <property type="project" value="TreeGrafter"/>
</dbReference>
<dbReference type="EMBL" id="RBUF01000222">
    <property type="protein sequence ID" value="RMU75402.1"/>
    <property type="molecule type" value="Genomic_DNA"/>
</dbReference>
<keyword evidence="1" id="KW-0596">Phosphopantetheine</keyword>
<dbReference type="AlphaFoldDB" id="A0A3M5WY59"/>
<dbReference type="GO" id="GO:0005737">
    <property type="term" value="C:cytoplasm"/>
    <property type="evidence" value="ECO:0007669"/>
    <property type="project" value="TreeGrafter"/>
</dbReference>
<dbReference type="InterPro" id="IPR020459">
    <property type="entry name" value="AMP-binding"/>
</dbReference>
<keyword evidence="2" id="KW-0597">Phosphoprotein</keyword>
<comment type="caution">
    <text evidence="5">The sequence shown here is derived from an EMBL/GenBank/DDBJ whole genome shotgun (WGS) entry which is preliminary data.</text>
</comment>
<dbReference type="FunFam" id="3.40.50.980:FF:000001">
    <property type="entry name" value="Non-ribosomal peptide synthetase"/>
    <property type="match status" value="1"/>
</dbReference>
<evidence type="ECO:0000313" key="5">
    <source>
        <dbReference type="EMBL" id="RMU75402.1"/>
    </source>
</evidence>
<feature type="non-terminal residue" evidence="5">
    <location>
        <position position="695"/>
    </location>
</feature>
<evidence type="ECO:0000259" key="3">
    <source>
        <dbReference type="Pfam" id="PF00501"/>
    </source>
</evidence>
<evidence type="ECO:0000313" key="6">
    <source>
        <dbReference type="Proteomes" id="UP000274315"/>
    </source>
</evidence>
<dbReference type="PANTHER" id="PTHR45527">
    <property type="entry name" value="NONRIBOSOMAL PEPTIDE SYNTHETASE"/>
    <property type="match status" value="1"/>
</dbReference>
<dbReference type="Proteomes" id="UP000274315">
    <property type="component" value="Unassembled WGS sequence"/>
</dbReference>
<dbReference type="InterPro" id="IPR020845">
    <property type="entry name" value="AMP-binding_CS"/>
</dbReference>
<proteinExistence type="predicted"/>
<dbReference type="PRINTS" id="PR00154">
    <property type="entry name" value="AMPBINDING"/>
</dbReference>
<dbReference type="PANTHER" id="PTHR45527:SF1">
    <property type="entry name" value="FATTY ACID SYNTHASE"/>
    <property type="match status" value="1"/>
</dbReference>
<dbReference type="Pfam" id="PF00668">
    <property type="entry name" value="Condensation"/>
    <property type="match status" value="1"/>
</dbReference>
<dbReference type="NCBIfam" id="TIGR01733">
    <property type="entry name" value="AA-adenyl-dom"/>
    <property type="match status" value="1"/>
</dbReference>
<feature type="domain" description="AMP-dependent synthetase/ligase" evidence="3">
    <location>
        <begin position="249"/>
        <end position="586"/>
    </location>
</feature>
<evidence type="ECO:0000256" key="2">
    <source>
        <dbReference type="ARBA" id="ARBA00022553"/>
    </source>
</evidence>
<organism evidence="5 6">
    <name type="scientific">Pseudomonas syringae pv. aptata</name>
    <dbReference type="NCBI Taxonomy" id="83167"/>
    <lineage>
        <taxon>Bacteria</taxon>
        <taxon>Pseudomonadati</taxon>
        <taxon>Pseudomonadota</taxon>
        <taxon>Gammaproteobacteria</taxon>
        <taxon>Pseudomonadales</taxon>
        <taxon>Pseudomonadaceae</taxon>
        <taxon>Pseudomonas</taxon>
        <taxon>Pseudomonas syringae</taxon>
    </lineage>
</organism>
<gene>
    <name evidence="5" type="ORF">ALP24_05503</name>
</gene>
<dbReference type="InterPro" id="IPR001242">
    <property type="entry name" value="Condensation_dom"/>
</dbReference>
<dbReference type="InterPro" id="IPR045851">
    <property type="entry name" value="AMP-bd_C_sf"/>
</dbReference>
<evidence type="ECO:0000256" key="1">
    <source>
        <dbReference type="ARBA" id="ARBA00022450"/>
    </source>
</evidence>